<organism evidence="1">
    <name type="scientific">marine sediment metagenome</name>
    <dbReference type="NCBI Taxonomy" id="412755"/>
    <lineage>
        <taxon>unclassified sequences</taxon>
        <taxon>metagenomes</taxon>
        <taxon>ecological metagenomes</taxon>
    </lineage>
</organism>
<protein>
    <submittedName>
        <fullName evidence="1">Uncharacterized protein</fullName>
    </submittedName>
</protein>
<dbReference type="AlphaFoldDB" id="X0TBU9"/>
<feature type="non-terminal residue" evidence="1">
    <location>
        <position position="63"/>
    </location>
</feature>
<proteinExistence type="predicted"/>
<dbReference type="EMBL" id="BARS01016783">
    <property type="protein sequence ID" value="GAF90704.1"/>
    <property type="molecule type" value="Genomic_DNA"/>
</dbReference>
<evidence type="ECO:0000313" key="1">
    <source>
        <dbReference type="EMBL" id="GAF90704.1"/>
    </source>
</evidence>
<accession>X0TBU9</accession>
<name>X0TBU9_9ZZZZ</name>
<comment type="caution">
    <text evidence="1">The sequence shown here is derived from an EMBL/GenBank/DDBJ whole genome shotgun (WGS) entry which is preliminary data.</text>
</comment>
<reference evidence="1" key="1">
    <citation type="journal article" date="2014" name="Front. Microbiol.">
        <title>High frequency of phylogenetically diverse reductive dehalogenase-homologous genes in deep subseafloor sedimentary metagenomes.</title>
        <authorList>
            <person name="Kawai M."/>
            <person name="Futagami T."/>
            <person name="Toyoda A."/>
            <person name="Takaki Y."/>
            <person name="Nishi S."/>
            <person name="Hori S."/>
            <person name="Arai W."/>
            <person name="Tsubouchi T."/>
            <person name="Morono Y."/>
            <person name="Uchiyama I."/>
            <person name="Ito T."/>
            <person name="Fujiyama A."/>
            <person name="Inagaki F."/>
            <person name="Takami H."/>
        </authorList>
    </citation>
    <scope>NUCLEOTIDE SEQUENCE</scope>
    <source>
        <strain evidence="1">Expedition CK06-06</strain>
    </source>
</reference>
<sequence>MSDKPGKPFYSLTPKAHEFLKAFEAFCAERGIKKEEIHELCTFQELARVGSWVTFTYKQSYED</sequence>
<gene>
    <name evidence="1" type="ORF">S01H1_27546</name>
</gene>